<name>A0A8H7DJY4_9AGAR</name>
<dbReference type="Pfam" id="PF14040">
    <property type="entry name" value="DNase_NucA_NucB"/>
    <property type="match status" value="1"/>
</dbReference>
<dbReference type="AlphaFoldDB" id="A0A8H7DJY4"/>
<dbReference type="InterPro" id="IPR029476">
    <property type="entry name" value="DNase_NucA_NucB"/>
</dbReference>
<sequence length="521" mass="55014">MASAIPGLLRPQHRAVVYSRQEEECQYPVLCEGDTWCCPAGSQCCSTVGVCCPTDSNCRADHPGYCCPKSAETCGGKFCTDAGSACCGSYVCKPGFQCNVMGGGKLCCAPSEIHCDNACCPEGSMCASMAGYCSSIGTITQTRTTTSISTSTSTSTTTSTALSTSECTPSATSTPLLDARQRPFPKTCVKMCTGASKDELPVWELTSVPGETDQLIYSMCLGISTRLKNGEILNGLDDGEDILEYNGKGVRNQVVDCTGFCRDLSTASGLGVGSFQCDEYPPASLNPAGGAQTRWCVPRYQNSGTQGPMLANFLNKCGVQPKDKVLVKINGGCSKYNFPRNFKPVYSIFDDVFSPLPVSSTPTHPALNNKEMITAHILQRRATIQLDASNATLRNPNGDSSLTYVAVEIDELADGHYSFEVSFAGGTTIDNVTVMNKYGDEYATVAQPSGSASLSFDISDGSNLPAALIAWTTNPVNVTYSGSGTLTANGTTSSGAVSAAPKGPCFLCFFVLWAVTIGYHY</sequence>
<proteinExistence type="predicted"/>
<reference evidence="2" key="1">
    <citation type="submission" date="2020-05" db="EMBL/GenBank/DDBJ databases">
        <title>Mycena genomes resolve the evolution of fungal bioluminescence.</title>
        <authorList>
            <person name="Tsai I.J."/>
        </authorList>
    </citation>
    <scope>NUCLEOTIDE SEQUENCE</scope>
    <source>
        <strain evidence="2">160909Yilan</strain>
    </source>
</reference>
<dbReference type="OrthoDB" id="2957314at2759"/>
<evidence type="ECO:0000313" key="3">
    <source>
        <dbReference type="Proteomes" id="UP000623467"/>
    </source>
</evidence>
<keyword evidence="3" id="KW-1185">Reference proteome</keyword>
<feature type="domain" description="Deoxyribonuclease NucA/NucB" evidence="1">
    <location>
        <begin position="274"/>
        <end position="326"/>
    </location>
</feature>
<accession>A0A8H7DJY4</accession>
<organism evidence="2 3">
    <name type="scientific">Mycena sanguinolenta</name>
    <dbReference type="NCBI Taxonomy" id="230812"/>
    <lineage>
        <taxon>Eukaryota</taxon>
        <taxon>Fungi</taxon>
        <taxon>Dikarya</taxon>
        <taxon>Basidiomycota</taxon>
        <taxon>Agaricomycotina</taxon>
        <taxon>Agaricomycetes</taxon>
        <taxon>Agaricomycetidae</taxon>
        <taxon>Agaricales</taxon>
        <taxon>Marasmiineae</taxon>
        <taxon>Mycenaceae</taxon>
        <taxon>Mycena</taxon>
    </lineage>
</organism>
<protein>
    <recommendedName>
        <fullName evidence="1">Deoxyribonuclease NucA/NucB domain-containing protein</fullName>
    </recommendedName>
</protein>
<gene>
    <name evidence="2" type="ORF">MSAN_00282600</name>
</gene>
<comment type="caution">
    <text evidence="2">The sequence shown here is derived from an EMBL/GenBank/DDBJ whole genome shotgun (WGS) entry which is preliminary data.</text>
</comment>
<evidence type="ECO:0000259" key="1">
    <source>
        <dbReference type="Pfam" id="PF14040"/>
    </source>
</evidence>
<dbReference type="EMBL" id="JACAZH010000002">
    <property type="protein sequence ID" value="KAF7374021.1"/>
    <property type="molecule type" value="Genomic_DNA"/>
</dbReference>
<dbReference type="Proteomes" id="UP000623467">
    <property type="component" value="Unassembled WGS sequence"/>
</dbReference>
<evidence type="ECO:0000313" key="2">
    <source>
        <dbReference type="EMBL" id="KAF7374021.1"/>
    </source>
</evidence>